<accession>A0A508X0H3</accession>
<dbReference type="SMART" id="SM00382">
    <property type="entry name" value="AAA"/>
    <property type="match status" value="1"/>
</dbReference>
<dbReference type="PROSITE" id="PS50893">
    <property type="entry name" value="ABC_TRANSPORTER_2"/>
    <property type="match status" value="1"/>
</dbReference>
<comment type="function">
    <text evidence="6">Part of the ABC transporter complex HmuTUV involved in hemin import. Responsible for energy coupling to the transport system.</text>
</comment>
<dbReference type="NCBIfam" id="NF010068">
    <property type="entry name" value="PRK13548.1"/>
    <property type="match status" value="1"/>
</dbReference>
<reference evidence="8" key="1">
    <citation type="submission" date="2019-06" db="EMBL/GenBank/DDBJ databases">
        <authorList>
            <person name="Le Quere A."/>
            <person name="Colella S."/>
        </authorList>
    </citation>
    <scope>NUCLEOTIDE SEQUENCE</scope>
    <source>
        <strain evidence="8">EmedicaeMD41</strain>
    </source>
</reference>
<proteinExistence type="inferred from homology"/>
<evidence type="ECO:0000313" key="8">
    <source>
        <dbReference type="EMBL" id="VTZ61463.1"/>
    </source>
</evidence>
<dbReference type="PROSITE" id="PS00211">
    <property type="entry name" value="ABC_TRANSPORTER_1"/>
    <property type="match status" value="1"/>
</dbReference>
<keyword evidence="5" id="KW-1278">Translocase</keyword>
<evidence type="ECO:0000259" key="7">
    <source>
        <dbReference type="PROSITE" id="PS50893"/>
    </source>
</evidence>
<dbReference type="Proteomes" id="UP000507954">
    <property type="component" value="Unassembled WGS sequence"/>
</dbReference>
<protein>
    <submittedName>
        <fullName evidence="8">Hemin import ATP-binding protein HmuV</fullName>
        <ecNumber evidence="8">3.6.3.-</ecNumber>
    </submittedName>
</protein>
<keyword evidence="3" id="KW-0547">Nucleotide-binding</keyword>
<dbReference type="InterPro" id="IPR017871">
    <property type="entry name" value="ABC_transporter-like_CS"/>
</dbReference>
<gene>
    <name evidence="8" type="primary">hmuV</name>
    <name evidence="8" type="ORF">EMEDMD4_270239</name>
</gene>
<keyword evidence="2" id="KW-0813">Transport</keyword>
<evidence type="ECO:0000256" key="4">
    <source>
        <dbReference type="ARBA" id="ARBA00022840"/>
    </source>
</evidence>
<evidence type="ECO:0000256" key="3">
    <source>
        <dbReference type="ARBA" id="ARBA00022741"/>
    </source>
</evidence>
<dbReference type="Pfam" id="PF00005">
    <property type="entry name" value="ABC_tran"/>
    <property type="match status" value="1"/>
</dbReference>
<dbReference type="InterPro" id="IPR003593">
    <property type="entry name" value="AAA+_ATPase"/>
</dbReference>
<sequence length="278" mass="29590">MGPAAGPIEYRTLTAAMIRAFDISVRLAGRQVLHGISFDAAPGAMTAIVGPNGSGKTTTLKAISGELTPSAGKVTINGRDLAGLKPWELALQRGVLPQSTVISFPFTVREIVRLGLMANSGEASAHDRIADEALEAVDLAGFSGRFYQELSGGEQQRVQLARVLCQISAPVAGGEPRYLLLDEPVSSLDIRHQLTIMRLARQFCAEGGGVIAVMHDLNLTSMFADQIIMMKAGRIRARGAPKDVLTDETMEAVFGCRMRVSVAPAHDIPFVLPQSAAI</sequence>
<dbReference type="InterPro" id="IPR027417">
    <property type="entry name" value="P-loop_NTPase"/>
</dbReference>
<dbReference type="GO" id="GO:0016887">
    <property type="term" value="F:ATP hydrolysis activity"/>
    <property type="evidence" value="ECO:0007669"/>
    <property type="project" value="InterPro"/>
</dbReference>
<name>A0A508X0H3_9HYPH</name>
<dbReference type="GO" id="GO:0005524">
    <property type="term" value="F:ATP binding"/>
    <property type="evidence" value="ECO:0007669"/>
    <property type="project" value="UniProtKB-KW"/>
</dbReference>
<evidence type="ECO:0000256" key="6">
    <source>
        <dbReference type="ARBA" id="ARBA00037066"/>
    </source>
</evidence>
<dbReference type="PANTHER" id="PTHR42794:SF1">
    <property type="entry name" value="HEMIN IMPORT ATP-BINDING PROTEIN HMUV"/>
    <property type="match status" value="1"/>
</dbReference>
<keyword evidence="4 8" id="KW-0067">ATP-binding</keyword>
<dbReference type="CDD" id="cd03214">
    <property type="entry name" value="ABC_Iron-Siderophores_B12_Hemin"/>
    <property type="match status" value="1"/>
</dbReference>
<dbReference type="EMBL" id="CABFNB010000092">
    <property type="protein sequence ID" value="VTZ61463.1"/>
    <property type="molecule type" value="Genomic_DNA"/>
</dbReference>
<evidence type="ECO:0000256" key="2">
    <source>
        <dbReference type="ARBA" id="ARBA00022448"/>
    </source>
</evidence>
<dbReference type="InterPro" id="IPR003439">
    <property type="entry name" value="ABC_transporter-like_ATP-bd"/>
</dbReference>
<dbReference type="SUPFAM" id="SSF52540">
    <property type="entry name" value="P-loop containing nucleoside triphosphate hydrolases"/>
    <property type="match status" value="1"/>
</dbReference>
<comment type="similarity">
    <text evidence="1">Belongs to the ABC transporter superfamily.</text>
</comment>
<feature type="domain" description="ABC transporter" evidence="7">
    <location>
        <begin position="18"/>
        <end position="257"/>
    </location>
</feature>
<dbReference type="PANTHER" id="PTHR42794">
    <property type="entry name" value="HEMIN IMPORT ATP-BINDING PROTEIN HMUV"/>
    <property type="match status" value="1"/>
</dbReference>
<dbReference type="Gene3D" id="3.40.50.300">
    <property type="entry name" value="P-loop containing nucleotide triphosphate hydrolases"/>
    <property type="match status" value="1"/>
</dbReference>
<keyword evidence="8" id="KW-0378">Hydrolase</keyword>
<evidence type="ECO:0000256" key="5">
    <source>
        <dbReference type="ARBA" id="ARBA00022967"/>
    </source>
</evidence>
<dbReference type="EC" id="3.6.3.-" evidence="8"/>
<dbReference type="AlphaFoldDB" id="A0A508X0H3"/>
<organism evidence="8">
    <name type="scientific">Sinorhizobium medicae</name>
    <dbReference type="NCBI Taxonomy" id="110321"/>
    <lineage>
        <taxon>Bacteria</taxon>
        <taxon>Pseudomonadati</taxon>
        <taxon>Pseudomonadota</taxon>
        <taxon>Alphaproteobacteria</taxon>
        <taxon>Hyphomicrobiales</taxon>
        <taxon>Rhizobiaceae</taxon>
        <taxon>Sinorhizobium/Ensifer group</taxon>
        <taxon>Sinorhizobium</taxon>
    </lineage>
</organism>
<evidence type="ECO:0000256" key="1">
    <source>
        <dbReference type="ARBA" id="ARBA00005417"/>
    </source>
</evidence>